<dbReference type="Pfam" id="PF01636">
    <property type="entry name" value="APH"/>
    <property type="match status" value="1"/>
</dbReference>
<keyword evidence="3" id="KW-1185">Reference proteome</keyword>
<feature type="domain" description="Aminoglycoside phosphotransferase" evidence="1">
    <location>
        <begin position="135"/>
        <end position="341"/>
    </location>
</feature>
<reference evidence="2 3" key="1">
    <citation type="submission" date="2019-03" db="EMBL/GenBank/DDBJ databases">
        <title>Genomic Encyclopedia of Type Strains, Phase III (KMG-III): the genomes of soil and plant-associated and newly described type strains.</title>
        <authorList>
            <person name="Whitman W."/>
        </authorList>
    </citation>
    <scope>NUCLEOTIDE SEQUENCE [LARGE SCALE GENOMIC DNA]</scope>
    <source>
        <strain evidence="2 3">VKM Ac-2573</strain>
    </source>
</reference>
<dbReference type="Gene3D" id="3.90.1200.10">
    <property type="match status" value="1"/>
</dbReference>
<dbReference type="OrthoDB" id="101887at2"/>
<dbReference type="SUPFAM" id="SSF56112">
    <property type="entry name" value="Protein kinase-like (PK-like)"/>
    <property type="match status" value="1"/>
</dbReference>
<evidence type="ECO:0000313" key="2">
    <source>
        <dbReference type="EMBL" id="TDW69525.1"/>
    </source>
</evidence>
<protein>
    <submittedName>
        <fullName evidence="2">Phosphotransferase family enzyme</fullName>
    </submittedName>
</protein>
<dbReference type="AlphaFoldDB" id="A0A4R8C359"/>
<evidence type="ECO:0000259" key="1">
    <source>
        <dbReference type="Pfam" id="PF01636"/>
    </source>
</evidence>
<proteinExistence type="predicted"/>
<dbReference type="EMBL" id="SODP01000002">
    <property type="protein sequence ID" value="TDW69525.1"/>
    <property type="molecule type" value="Genomic_DNA"/>
</dbReference>
<accession>A0A4R8C359</accession>
<dbReference type="InterPro" id="IPR002575">
    <property type="entry name" value="Aminoglycoside_PTrfase"/>
</dbReference>
<sequence length="394" mass="43709">MEFKTVEALVSVGARYVGRAPTFDVEPGWWSEVEAITRHLDELLGVPTLVLRLVHADEALIGRGGRVVYHVEALGEPRPGVLDGTPLPDWDSIIAAQPLRSTWAEVGGPSRLIAWAQSVIGPHDAVQVKTWNLSCLMRFPGAWAKATSRFCSVDADIIEHVRRYDETLAPAVLATSREDRWSLLAHAPGTDCWEPDRPSVESVVPRWVAAQVALAEEVDELDAPRLLPDELADEVAALIPRVALSDDEVSRLLKLVDRLPAIVGELESAGLPISLVHGDFHPGNWRSDGTQRVIVDWADTFIGHPATDIRHLHDFLPAEKREHAREVWSAAWLRELPGCEPLRALRPMSVLGPLTYALMYQRFLDNIEPDERIYHQDDPAICLRSALDVAGCEL</sequence>
<dbReference type="Proteomes" id="UP000295146">
    <property type="component" value="Unassembled WGS sequence"/>
</dbReference>
<dbReference type="InterPro" id="IPR011009">
    <property type="entry name" value="Kinase-like_dom_sf"/>
</dbReference>
<gene>
    <name evidence="2" type="ORF">EV653_3550</name>
</gene>
<comment type="caution">
    <text evidence="2">The sequence shown here is derived from an EMBL/GenBank/DDBJ whole genome shotgun (WGS) entry which is preliminary data.</text>
</comment>
<name>A0A4R8C359_9ACTN</name>
<evidence type="ECO:0000313" key="3">
    <source>
        <dbReference type="Proteomes" id="UP000295146"/>
    </source>
</evidence>
<dbReference type="RefSeq" id="WP_134104740.1">
    <property type="nucleotide sequence ID" value="NZ_SODP01000002.1"/>
</dbReference>
<organism evidence="2 3">
    <name type="scientific">Kribbella pratensis</name>
    <dbReference type="NCBI Taxonomy" id="2512112"/>
    <lineage>
        <taxon>Bacteria</taxon>
        <taxon>Bacillati</taxon>
        <taxon>Actinomycetota</taxon>
        <taxon>Actinomycetes</taxon>
        <taxon>Propionibacteriales</taxon>
        <taxon>Kribbellaceae</taxon>
        <taxon>Kribbella</taxon>
    </lineage>
</organism>